<accession>A0A1B0D853</accession>
<evidence type="ECO:0000256" key="1">
    <source>
        <dbReference type="ARBA" id="ARBA00004477"/>
    </source>
</evidence>
<sequence>MTTDEIESVHVEENMTSEAESEGRFISRKNLDFHCKSRNIHRRKVNIFINALTKVIPGITSSLLIWYLLNIKIILSFACGIPSSLFFNFIYLYILKRFSQSFTLGEATIVTQGLTIFLFGASVKIAACLHEPPMSKMAEMSAILSVSLLGVLLLIFLVHGISFWRKPIIFTLLLTLWVLLSGFTPITDPFPAILVGMFIFLDVGRVSVILIYAGIAGVTGAFVAWKISKKSSTSVSLRKVFHIVIVIVYIIGILFQCTMLFLASGFVLALFIIF</sequence>
<evidence type="ECO:0000256" key="3">
    <source>
        <dbReference type="ARBA" id="ARBA00012132"/>
    </source>
</evidence>
<proteinExistence type="inferred from homology"/>
<evidence type="ECO:0000256" key="8">
    <source>
        <dbReference type="ARBA" id="ARBA00022989"/>
    </source>
</evidence>
<keyword evidence="8" id="KW-1133">Transmembrane helix</keyword>
<evidence type="ECO:0000256" key="9">
    <source>
        <dbReference type="ARBA" id="ARBA00023136"/>
    </source>
</evidence>
<keyword evidence="4" id="KW-0808">Transferase</keyword>
<dbReference type="Proteomes" id="UP000092462">
    <property type="component" value="Unassembled WGS sequence"/>
</dbReference>
<evidence type="ECO:0000256" key="7">
    <source>
        <dbReference type="ARBA" id="ARBA00022824"/>
    </source>
</evidence>
<dbReference type="VEuPathDB" id="VectorBase:PPAPM1_008770"/>
<name>A0A1B0D853_PHLPP</name>
<organism evidence="10 11">
    <name type="scientific">Phlebotomus papatasi</name>
    <name type="common">Sandfly</name>
    <dbReference type="NCBI Taxonomy" id="29031"/>
    <lineage>
        <taxon>Eukaryota</taxon>
        <taxon>Metazoa</taxon>
        <taxon>Ecdysozoa</taxon>
        <taxon>Arthropoda</taxon>
        <taxon>Hexapoda</taxon>
        <taxon>Insecta</taxon>
        <taxon>Pterygota</taxon>
        <taxon>Neoptera</taxon>
        <taxon>Endopterygota</taxon>
        <taxon>Diptera</taxon>
        <taxon>Nematocera</taxon>
        <taxon>Psychodoidea</taxon>
        <taxon>Psychodidae</taxon>
        <taxon>Phlebotomus</taxon>
        <taxon>Phlebotomus</taxon>
    </lineage>
</organism>
<keyword evidence="5" id="KW-0812">Transmembrane</keyword>
<evidence type="ECO:0000313" key="10">
    <source>
        <dbReference type="EnsemblMetazoa" id="PPAI003726-PA"/>
    </source>
</evidence>
<reference evidence="10" key="1">
    <citation type="submission" date="2022-08" db="UniProtKB">
        <authorList>
            <consortium name="EnsemblMetazoa"/>
        </authorList>
    </citation>
    <scope>IDENTIFICATION</scope>
    <source>
        <strain evidence="10">Israel</strain>
    </source>
</reference>
<dbReference type="PANTHER" id="PTHR13205">
    <property type="entry name" value="TRANSMEMBRANE PROTEIN 15-RELATED"/>
    <property type="match status" value="1"/>
</dbReference>
<dbReference type="EC" id="2.7.1.108" evidence="3"/>
<evidence type="ECO:0000313" key="11">
    <source>
        <dbReference type="Proteomes" id="UP000092462"/>
    </source>
</evidence>
<evidence type="ECO:0000256" key="2">
    <source>
        <dbReference type="ARBA" id="ARBA00010794"/>
    </source>
</evidence>
<dbReference type="GO" id="GO:0004168">
    <property type="term" value="F:dolichol kinase activity"/>
    <property type="evidence" value="ECO:0007669"/>
    <property type="project" value="UniProtKB-EC"/>
</dbReference>
<keyword evidence="11" id="KW-1185">Reference proteome</keyword>
<dbReference type="EnsemblMetazoa" id="PPAI003726-RA">
    <property type="protein sequence ID" value="PPAI003726-PA"/>
    <property type="gene ID" value="PPAI003726"/>
</dbReference>
<evidence type="ECO:0000256" key="6">
    <source>
        <dbReference type="ARBA" id="ARBA00022777"/>
    </source>
</evidence>
<dbReference type="EMBL" id="AJVK01036852">
    <property type="status" value="NOT_ANNOTATED_CDS"/>
    <property type="molecule type" value="Genomic_DNA"/>
</dbReference>
<comment type="similarity">
    <text evidence="2">Belongs to the polyprenol kinase family.</text>
</comment>
<protein>
    <recommendedName>
        <fullName evidence="3">dolichol kinase</fullName>
        <ecNumber evidence="3">2.7.1.108</ecNumber>
    </recommendedName>
</protein>
<dbReference type="VEuPathDB" id="VectorBase:PPAI003726"/>
<keyword evidence="6" id="KW-0418">Kinase</keyword>
<dbReference type="PANTHER" id="PTHR13205:SF15">
    <property type="entry name" value="DOLICHOL KINASE"/>
    <property type="match status" value="1"/>
</dbReference>
<dbReference type="GO" id="GO:0043048">
    <property type="term" value="P:dolichyl monophosphate biosynthetic process"/>
    <property type="evidence" value="ECO:0007669"/>
    <property type="project" value="TreeGrafter"/>
</dbReference>
<dbReference type="InterPro" id="IPR032974">
    <property type="entry name" value="Polypren_kinase"/>
</dbReference>
<dbReference type="AlphaFoldDB" id="A0A1B0D853"/>
<keyword evidence="7" id="KW-0256">Endoplasmic reticulum</keyword>
<evidence type="ECO:0000256" key="5">
    <source>
        <dbReference type="ARBA" id="ARBA00022692"/>
    </source>
</evidence>
<evidence type="ECO:0000256" key="4">
    <source>
        <dbReference type="ARBA" id="ARBA00022679"/>
    </source>
</evidence>
<comment type="subcellular location">
    <subcellularLocation>
        <location evidence="1">Endoplasmic reticulum membrane</location>
        <topology evidence="1">Multi-pass membrane protein</topology>
    </subcellularLocation>
</comment>
<keyword evidence="9" id="KW-0472">Membrane</keyword>
<dbReference type="GO" id="GO:0005789">
    <property type="term" value="C:endoplasmic reticulum membrane"/>
    <property type="evidence" value="ECO:0007669"/>
    <property type="project" value="UniProtKB-SubCell"/>
</dbReference>